<name>A0AAV3SRY6_9EURY</name>
<dbReference type="Proteomes" id="UP001567571">
    <property type="component" value="Unassembled WGS sequence"/>
</dbReference>
<organism evidence="1 3">
    <name type="scientific">Halorubrum ejinorense</name>
    <dbReference type="NCBI Taxonomy" id="425309"/>
    <lineage>
        <taxon>Archaea</taxon>
        <taxon>Methanobacteriati</taxon>
        <taxon>Methanobacteriota</taxon>
        <taxon>Stenosarchaea group</taxon>
        <taxon>Halobacteria</taxon>
        <taxon>Halobacteriales</taxon>
        <taxon>Haloferacaceae</taxon>
        <taxon>Halorubrum</taxon>
    </lineage>
</organism>
<protein>
    <submittedName>
        <fullName evidence="1">Uncharacterized protein</fullName>
    </submittedName>
</protein>
<evidence type="ECO:0000313" key="1">
    <source>
        <dbReference type="EMBL" id="GAA0541172.1"/>
    </source>
</evidence>
<proteinExistence type="predicted"/>
<dbReference type="EMBL" id="JBEDNW010000008">
    <property type="protein sequence ID" value="MEZ3168440.1"/>
    <property type="molecule type" value="Genomic_DNA"/>
</dbReference>
<dbReference type="Proteomes" id="UP001501425">
    <property type="component" value="Unassembled WGS sequence"/>
</dbReference>
<keyword evidence="4" id="KW-1185">Reference proteome</keyword>
<reference evidence="2 4" key="3">
    <citation type="submission" date="2024-06" db="EMBL/GenBank/DDBJ databases">
        <title>Halorubrum miltondacostae sp. nov., a potential PHA producer isolated from an inland solar saltern in Rio Maior, Portugal.</title>
        <authorList>
            <person name="Albuquerque L."/>
            <person name="Viver T."/>
            <person name="Barroso C."/>
            <person name="Claudino R."/>
            <person name="Galvan M."/>
            <person name="Simoes G."/>
            <person name="Lobo Da Cunha A."/>
            <person name="Egas C."/>
        </authorList>
    </citation>
    <scope>NUCLEOTIDE SEQUENCE [LARGE SCALE GENOMIC DNA]</scope>
    <source>
        <strain evidence="2 4">DSM 18646</strain>
    </source>
</reference>
<comment type="caution">
    <text evidence="1">The sequence shown here is derived from an EMBL/GenBank/DDBJ whole genome shotgun (WGS) entry which is preliminary data.</text>
</comment>
<evidence type="ECO:0000313" key="2">
    <source>
        <dbReference type="EMBL" id="MEZ3168440.1"/>
    </source>
</evidence>
<reference evidence="1" key="1">
    <citation type="journal article" date="2014" name="Int. J. Syst. Evol. Microbiol.">
        <title>Complete genome sequence of Corynebacterium casei LMG S-19264T (=DSM 44701T), isolated from a smear-ripened cheese.</title>
        <authorList>
            <consortium name="US DOE Joint Genome Institute (JGI-PGF)"/>
            <person name="Walter F."/>
            <person name="Albersmeier A."/>
            <person name="Kalinowski J."/>
            <person name="Ruckert C."/>
        </authorList>
    </citation>
    <scope>NUCLEOTIDE SEQUENCE</scope>
    <source>
        <strain evidence="1">JCM 14265</strain>
    </source>
</reference>
<gene>
    <name evidence="2" type="ORF">ABNG02_14005</name>
    <name evidence="1" type="ORF">GCM10008994_15310</name>
</gene>
<dbReference type="AlphaFoldDB" id="A0AAV3SRY6"/>
<evidence type="ECO:0000313" key="4">
    <source>
        <dbReference type="Proteomes" id="UP001567571"/>
    </source>
</evidence>
<dbReference type="EMBL" id="BAAADQ010000006">
    <property type="protein sequence ID" value="GAA0541172.1"/>
    <property type="molecule type" value="Genomic_DNA"/>
</dbReference>
<dbReference type="RefSeq" id="WP_343778006.1">
    <property type="nucleotide sequence ID" value="NZ_BAAADQ010000006.1"/>
</dbReference>
<reference evidence="1" key="2">
    <citation type="submission" date="2023-12" db="EMBL/GenBank/DDBJ databases">
        <authorList>
            <person name="Sun Q."/>
            <person name="Inoue M."/>
        </authorList>
    </citation>
    <scope>NUCLEOTIDE SEQUENCE</scope>
    <source>
        <strain evidence="1">JCM 14265</strain>
    </source>
</reference>
<accession>A0AAV3SRY6</accession>
<evidence type="ECO:0000313" key="3">
    <source>
        <dbReference type="Proteomes" id="UP001501425"/>
    </source>
</evidence>
<sequence>MSLCEYFNKAPPSKVNYTTGKILANMNSRTKNIYFQPRYESDAQYEQNVVKNLITVLNRVDNTITESFLKDLLPVSWIEQGEQITRYEYDVEVKPNENPEYDDAYVVGLSNYRTELDEVEDDDKDSRADGQITVVNQDGEKVFSVIIEAKTGTDTLSAEQLSRYKKHFDASDFTTAEWAAIHGMFKDFEAGDTVDDFLIKQYTEFLKNEEMDGVVAESTHYDDSGNSTQVNQILIRYEAGQDGNPYALRFLSWYRETADEDFELNYSAWFSAEDFQRLFRQIEEDTRRQAFVGVENSDGDLEPSLDPLIEWAENGGYGPSEKQSEFKGSHRRVVAEIEDRNGNYPELRLHDRESLRFSRLTENNSPNIRKPTHYEENEFKRLLSQLDPELREDLFVDFELQPLWDHYIRRSLNNTETPQKASKSV</sequence>